<dbReference type="SMART" id="SM00829">
    <property type="entry name" value="PKS_ER"/>
    <property type="match status" value="1"/>
</dbReference>
<evidence type="ECO:0000259" key="6">
    <source>
        <dbReference type="SMART" id="SM00829"/>
    </source>
</evidence>
<keyword evidence="5" id="KW-0694">RNA-binding</keyword>
<dbReference type="InterPro" id="IPR002364">
    <property type="entry name" value="Quin_OxRdtase/zeta-crystal_CS"/>
</dbReference>
<evidence type="ECO:0000313" key="7">
    <source>
        <dbReference type="EMBL" id="WRP15988.1"/>
    </source>
</evidence>
<keyword evidence="3" id="KW-0963">Cytoplasm</keyword>
<reference evidence="8" key="1">
    <citation type="submission" date="2023-12" db="EMBL/GenBank/DDBJ databases">
        <title>Novel isolates from deep terrestrial aquifers shed light on the physiology and ecology of the class Limnochordia.</title>
        <authorList>
            <person name="Karnachuk O.V."/>
            <person name="Lukina A.P."/>
            <person name="Avakyan M.R."/>
            <person name="Kadnikov V."/>
            <person name="Begmatov S."/>
            <person name="Beletsky A.V."/>
            <person name="Mardanov A.V."/>
            <person name="Ravin N.V."/>
        </authorList>
    </citation>
    <scope>NUCLEOTIDE SEQUENCE [LARGE SCALE GENOMIC DNA]</scope>
    <source>
        <strain evidence="8">LN</strain>
    </source>
</reference>
<comment type="subcellular location">
    <subcellularLocation>
        <location evidence="1">Cytoplasm</location>
    </subcellularLocation>
</comment>
<dbReference type="InterPro" id="IPR051603">
    <property type="entry name" value="Zinc-ADH_QOR/CCCR"/>
</dbReference>
<evidence type="ECO:0000256" key="3">
    <source>
        <dbReference type="ARBA" id="ARBA00022490"/>
    </source>
</evidence>
<dbReference type="Gene3D" id="3.40.50.720">
    <property type="entry name" value="NAD(P)-binding Rossmann-like Domain"/>
    <property type="match status" value="1"/>
</dbReference>
<dbReference type="SUPFAM" id="SSF50129">
    <property type="entry name" value="GroES-like"/>
    <property type="match status" value="1"/>
</dbReference>
<dbReference type="Proteomes" id="UP001333102">
    <property type="component" value="Chromosome"/>
</dbReference>
<sequence length="317" mass="34031">MVIRAFGGPEVFDLQEVPDPTPGPGELRVRVAASSVNPVDYKIRRNGAWAGVRPPAIIGYDVSGVVDAVGPGVTEWRQGDEVYYTPEIFGGRPGSYAQYHVVDAAIVARKPRNLDHVQAAAVPLAGGTAWDALVVRAGVRAGETVLIHGGAGGVGHFAVQIARASGCRVLATCSRRNLDFVRELGADVAIDYEAEDFVERTLRETDGQGVDVVFDTVGGPLLARSIEATRPGGRLVSIVSAASSLDAAHRKNLTVHFLFLLRERRRLDALRSLIERGLLRPVVDEVLPLEQVARAHARLESGHGRGKIVLEIPSRDP</sequence>
<gene>
    <name evidence="7" type="ORF">VLY81_12860</name>
</gene>
<organism evidence="7 8">
    <name type="scientific">Geochorda subterranea</name>
    <dbReference type="NCBI Taxonomy" id="3109564"/>
    <lineage>
        <taxon>Bacteria</taxon>
        <taxon>Bacillati</taxon>
        <taxon>Bacillota</taxon>
        <taxon>Limnochordia</taxon>
        <taxon>Limnochordales</taxon>
        <taxon>Geochordaceae</taxon>
        <taxon>Geochorda</taxon>
    </lineage>
</organism>
<keyword evidence="8" id="KW-1185">Reference proteome</keyword>
<dbReference type="InterPro" id="IPR020843">
    <property type="entry name" value="ER"/>
</dbReference>
<dbReference type="Pfam" id="PF08240">
    <property type="entry name" value="ADH_N"/>
    <property type="match status" value="1"/>
</dbReference>
<keyword evidence="4" id="KW-0521">NADP</keyword>
<dbReference type="PANTHER" id="PTHR44154">
    <property type="entry name" value="QUINONE OXIDOREDUCTASE"/>
    <property type="match status" value="1"/>
</dbReference>
<protein>
    <submittedName>
        <fullName evidence="7">Zinc-dependent alcohol dehydrogenase family protein</fullName>
    </submittedName>
</protein>
<comment type="subunit">
    <text evidence="2">Homotetramer.</text>
</comment>
<accession>A0ABZ1BUZ9</accession>
<evidence type="ECO:0000256" key="2">
    <source>
        <dbReference type="ARBA" id="ARBA00011881"/>
    </source>
</evidence>
<dbReference type="SUPFAM" id="SSF51735">
    <property type="entry name" value="NAD(P)-binding Rossmann-fold domains"/>
    <property type="match status" value="1"/>
</dbReference>
<dbReference type="PANTHER" id="PTHR44154:SF1">
    <property type="entry name" value="QUINONE OXIDOREDUCTASE"/>
    <property type="match status" value="1"/>
</dbReference>
<dbReference type="PROSITE" id="PS01162">
    <property type="entry name" value="QOR_ZETA_CRYSTAL"/>
    <property type="match status" value="1"/>
</dbReference>
<evidence type="ECO:0000313" key="8">
    <source>
        <dbReference type="Proteomes" id="UP001333102"/>
    </source>
</evidence>
<dbReference type="InterPro" id="IPR013154">
    <property type="entry name" value="ADH-like_N"/>
</dbReference>
<dbReference type="Gene3D" id="3.90.180.10">
    <property type="entry name" value="Medium-chain alcohol dehydrogenases, catalytic domain"/>
    <property type="match status" value="1"/>
</dbReference>
<name>A0ABZ1BUZ9_9FIRM</name>
<evidence type="ECO:0000256" key="1">
    <source>
        <dbReference type="ARBA" id="ARBA00004496"/>
    </source>
</evidence>
<feature type="domain" description="Enoyl reductase (ER)" evidence="6">
    <location>
        <begin position="7"/>
        <end position="310"/>
    </location>
</feature>
<dbReference type="InterPro" id="IPR036291">
    <property type="entry name" value="NAD(P)-bd_dom_sf"/>
</dbReference>
<dbReference type="EMBL" id="CP141614">
    <property type="protein sequence ID" value="WRP15988.1"/>
    <property type="molecule type" value="Genomic_DNA"/>
</dbReference>
<evidence type="ECO:0000256" key="5">
    <source>
        <dbReference type="ARBA" id="ARBA00022884"/>
    </source>
</evidence>
<proteinExistence type="predicted"/>
<evidence type="ECO:0000256" key="4">
    <source>
        <dbReference type="ARBA" id="ARBA00022857"/>
    </source>
</evidence>
<dbReference type="Pfam" id="PF13602">
    <property type="entry name" value="ADH_zinc_N_2"/>
    <property type="match status" value="1"/>
</dbReference>
<dbReference type="InterPro" id="IPR011032">
    <property type="entry name" value="GroES-like_sf"/>
</dbReference>
<dbReference type="CDD" id="cd08272">
    <property type="entry name" value="MDR6"/>
    <property type="match status" value="1"/>
</dbReference>